<reference evidence="1" key="1">
    <citation type="submission" date="2021-03" db="EMBL/GenBank/DDBJ databases">
        <authorList>
            <person name="Bekaert M."/>
        </authorList>
    </citation>
    <scope>NUCLEOTIDE SEQUENCE</scope>
</reference>
<dbReference type="PANTHER" id="PTHR14187">
    <property type="entry name" value="ALPHA KINASE/ELONGATION FACTOR 2 KINASE"/>
    <property type="match status" value="1"/>
</dbReference>
<sequence length="243" mass="27206">MDDFNIVAAIDFGTALSGCAYSTRKDFKDDKLLINCQKQCWNQYDSMNQDMVKTATCILLHKTKDSKHLDSTPNADIHILISKKKTNTYSFPFQDVFIQQQVPNLIIKQVPLHKLQVEDVRREDSRPAEELVSLSIKALKDSLINEIKETGKYPETDLKSDGQTFQIIDFFLALEPEAASVYCNILKTERPEQISEGFRVAEPGTQFVVLDIGGGTTDITVLQKLENGTLRQLTTASGGDVGE</sequence>
<keyword evidence="2" id="KW-1185">Reference proteome</keyword>
<dbReference type="InterPro" id="IPR018181">
    <property type="entry name" value="Heat_shock_70_CS"/>
</dbReference>
<organism evidence="1 2">
    <name type="scientific">Mytilus edulis</name>
    <name type="common">Blue mussel</name>
    <dbReference type="NCBI Taxonomy" id="6550"/>
    <lineage>
        <taxon>Eukaryota</taxon>
        <taxon>Metazoa</taxon>
        <taxon>Spiralia</taxon>
        <taxon>Lophotrochozoa</taxon>
        <taxon>Mollusca</taxon>
        <taxon>Bivalvia</taxon>
        <taxon>Autobranchia</taxon>
        <taxon>Pteriomorphia</taxon>
        <taxon>Mytilida</taxon>
        <taxon>Mytiloidea</taxon>
        <taxon>Mytilidae</taxon>
        <taxon>Mytilinae</taxon>
        <taxon>Mytilus</taxon>
    </lineage>
</organism>
<name>A0A8S3TLP4_MYTED</name>
<dbReference type="EMBL" id="CAJPWZ010002166">
    <property type="protein sequence ID" value="CAG2232157.1"/>
    <property type="molecule type" value="Genomic_DNA"/>
</dbReference>
<dbReference type="AlphaFoldDB" id="A0A8S3TLP4"/>
<dbReference type="OrthoDB" id="2963168at2759"/>
<dbReference type="Proteomes" id="UP000683360">
    <property type="component" value="Unassembled WGS sequence"/>
</dbReference>
<proteinExistence type="predicted"/>
<comment type="caution">
    <text evidence="1">The sequence shown here is derived from an EMBL/GenBank/DDBJ whole genome shotgun (WGS) entry which is preliminary data.</text>
</comment>
<evidence type="ECO:0000313" key="2">
    <source>
        <dbReference type="Proteomes" id="UP000683360"/>
    </source>
</evidence>
<dbReference type="PANTHER" id="PTHR14187:SF5">
    <property type="entry name" value="HEAT SHOCK 70 KDA PROTEIN 12A"/>
    <property type="match status" value="1"/>
</dbReference>
<evidence type="ECO:0000313" key="1">
    <source>
        <dbReference type="EMBL" id="CAG2232157.1"/>
    </source>
</evidence>
<accession>A0A8S3TLP4</accession>
<gene>
    <name evidence="1" type="ORF">MEDL_44929</name>
</gene>
<dbReference type="PROSITE" id="PS00329">
    <property type="entry name" value="HSP70_2"/>
    <property type="match status" value="1"/>
</dbReference>
<protein>
    <submittedName>
        <fullName evidence="1">Uncharacterized protein</fullName>
    </submittedName>
</protein>